<evidence type="ECO:0000313" key="1">
    <source>
        <dbReference type="EMBL" id="MCP9564132.1"/>
    </source>
</evidence>
<sequence length="52" mass="6118">MLIMDYLDNMEEEYHEVYPNDPCPMEGGYKASFQRLVMESIGAEWDLSPENE</sequence>
<protein>
    <submittedName>
        <fullName evidence="1">Uncharacterized protein</fullName>
    </submittedName>
</protein>
<evidence type="ECO:0000313" key="2">
    <source>
        <dbReference type="Proteomes" id="UP001205531"/>
    </source>
</evidence>
<gene>
    <name evidence="1" type="ORF">NNC64_06050</name>
</gene>
<name>A0AAW5IKB1_9BACT</name>
<proteinExistence type="predicted"/>
<accession>A0AAW5IKB1</accession>
<reference evidence="1" key="1">
    <citation type="submission" date="2022-07" db="EMBL/GenBank/DDBJ databases">
        <title>Prevotella copri.</title>
        <authorList>
            <person name="Yang C."/>
        </authorList>
    </citation>
    <scope>NUCLEOTIDE SEQUENCE</scope>
    <source>
        <strain evidence="1">HF2107</strain>
    </source>
</reference>
<dbReference type="AlphaFoldDB" id="A0AAW5IKB1"/>
<organism evidence="1 2">
    <name type="scientific">Segatella copri</name>
    <dbReference type="NCBI Taxonomy" id="165179"/>
    <lineage>
        <taxon>Bacteria</taxon>
        <taxon>Pseudomonadati</taxon>
        <taxon>Bacteroidota</taxon>
        <taxon>Bacteroidia</taxon>
        <taxon>Bacteroidales</taxon>
        <taxon>Prevotellaceae</taxon>
        <taxon>Segatella</taxon>
    </lineage>
</organism>
<dbReference type="Proteomes" id="UP001205531">
    <property type="component" value="Unassembled WGS sequence"/>
</dbReference>
<dbReference type="EMBL" id="JANDWZ010000009">
    <property type="protein sequence ID" value="MCP9564132.1"/>
    <property type="molecule type" value="Genomic_DNA"/>
</dbReference>
<comment type="caution">
    <text evidence="1">The sequence shown here is derived from an EMBL/GenBank/DDBJ whole genome shotgun (WGS) entry which is preliminary data.</text>
</comment>